<dbReference type="Gene3D" id="2.180.10.10">
    <property type="entry name" value="RHS repeat-associated core"/>
    <property type="match status" value="1"/>
</dbReference>
<dbReference type="NCBIfam" id="TIGR01643">
    <property type="entry name" value="YD_repeat_2x"/>
    <property type="match status" value="1"/>
</dbReference>
<proteinExistence type="predicted"/>
<dbReference type="RefSeq" id="WP_338445674.1">
    <property type="nucleotide sequence ID" value="NZ_CP144918.1"/>
</dbReference>
<gene>
    <name evidence="3" type="ORF">V5F89_10920</name>
</gene>
<feature type="signal peptide" evidence="2">
    <location>
        <begin position="1"/>
        <end position="21"/>
    </location>
</feature>
<dbReference type="Pfam" id="PF17963">
    <property type="entry name" value="Big_9"/>
    <property type="match status" value="1"/>
</dbReference>
<organism evidence="3 4">
    <name type="scientific">Pelagerythrobacter marensis</name>
    <dbReference type="NCBI Taxonomy" id="543877"/>
    <lineage>
        <taxon>Bacteria</taxon>
        <taxon>Pseudomonadati</taxon>
        <taxon>Pseudomonadota</taxon>
        <taxon>Alphaproteobacteria</taxon>
        <taxon>Sphingomonadales</taxon>
        <taxon>Erythrobacteraceae</taxon>
        <taxon>Pelagerythrobacter</taxon>
    </lineage>
</organism>
<feature type="compositionally biased region" description="Pro residues" evidence="1">
    <location>
        <begin position="71"/>
        <end position="84"/>
    </location>
</feature>
<feature type="chain" id="PRO_5047432037" evidence="2">
    <location>
        <begin position="22"/>
        <end position="175"/>
    </location>
</feature>
<feature type="region of interest" description="Disordered" evidence="1">
    <location>
        <begin position="38"/>
        <end position="90"/>
    </location>
</feature>
<dbReference type="Proteomes" id="UP001335183">
    <property type="component" value="Chromosome"/>
</dbReference>
<sequence length="175" mass="17644">MRSGRWLTAVSLAALASGVFAAETTTYEYDAQGRLIGSSRSGGPASGVINITSYDPAGNRSNHKVAGGTPSPSPPPPPPPPNTPPVANTDYGTMPACSFATFNVVQNDTDADGDYPLKVIAVSGALSPSISGTTSIKVASSGATGGFPINYTVEDSRGATGDGVLYVNVTSAICM</sequence>
<evidence type="ECO:0000313" key="4">
    <source>
        <dbReference type="Proteomes" id="UP001335183"/>
    </source>
</evidence>
<keyword evidence="4" id="KW-1185">Reference proteome</keyword>
<protein>
    <submittedName>
        <fullName evidence="3">Ig-like domain-containing protein</fullName>
    </submittedName>
</protein>
<evidence type="ECO:0000256" key="2">
    <source>
        <dbReference type="SAM" id="SignalP"/>
    </source>
</evidence>
<dbReference type="InterPro" id="IPR006530">
    <property type="entry name" value="YD"/>
</dbReference>
<keyword evidence="2" id="KW-0732">Signal</keyword>
<reference evidence="3 4" key="1">
    <citation type="submission" date="2024-02" db="EMBL/GenBank/DDBJ databases">
        <title>The whole genome sequence of five bacterial samples isolated from Abu Dhabi Sabkha-shore region.</title>
        <authorList>
            <person name="Sudalaimuthuasari N."/>
            <person name="Sarfraz B."/>
            <person name="Tuyisabe J.D."/>
            <person name="Mugisha Ntwali L.D.M."/>
            <person name="Ali A.I.A.A."/>
            <person name="Almansoori S.Z.A."/>
            <person name="Alajami H.S.A."/>
            <person name="Almeqbaali A.A.S."/>
            <person name="Kundu B."/>
            <person name="Saeed E.E."/>
            <person name="Sukumarinath V."/>
            <person name="Mishra A.K."/>
            <person name="Hazzouri K.M."/>
            <person name="Almaskari R."/>
            <person name="Sharma A.K."/>
            <person name="Amiri K.M.A."/>
        </authorList>
    </citation>
    <scope>NUCLEOTIDE SEQUENCE [LARGE SCALE GENOMIC DNA]</scope>
    <source>
        <strain evidence="4">kcgeb_sd</strain>
    </source>
</reference>
<accession>A0ABZ2D221</accession>
<dbReference type="EMBL" id="CP144918">
    <property type="protein sequence ID" value="WWA46778.1"/>
    <property type="molecule type" value="Genomic_DNA"/>
</dbReference>
<evidence type="ECO:0000256" key="1">
    <source>
        <dbReference type="SAM" id="MobiDB-lite"/>
    </source>
</evidence>
<evidence type="ECO:0000313" key="3">
    <source>
        <dbReference type="EMBL" id="WWA46778.1"/>
    </source>
</evidence>
<name>A0ABZ2D221_9SPHN</name>